<dbReference type="Proteomes" id="UP001153620">
    <property type="component" value="Chromosome 2"/>
</dbReference>
<gene>
    <name evidence="2" type="ORF">CHIRRI_LOCUS8898</name>
</gene>
<dbReference type="AlphaFoldDB" id="A0A9N9WU37"/>
<dbReference type="SUPFAM" id="SSF54695">
    <property type="entry name" value="POZ domain"/>
    <property type="match status" value="1"/>
</dbReference>
<dbReference type="Gene3D" id="3.30.710.10">
    <property type="entry name" value="Potassium Channel Kv1.1, Chain A"/>
    <property type="match status" value="1"/>
</dbReference>
<dbReference type="CDD" id="cd18186">
    <property type="entry name" value="BTB_POZ_ZBTB_KLHL-like"/>
    <property type="match status" value="1"/>
</dbReference>
<dbReference type="Pfam" id="PF00651">
    <property type="entry name" value="BTB"/>
    <property type="match status" value="1"/>
</dbReference>
<evidence type="ECO:0000313" key="3">
    <source>
        <dbReference type="Proteomes" id="UP001153620"/>
    </source>
</evidence>
<dbReference type="SMART" id="SM00225">
    <property type="entry name" value="BTB"/>
    <property type="match status" value="1"/>
</dbReference>
<dbReference type="PROSITE" id="PS50097">
    <property type="entry name" value="BTB"/>
    <property type="match status" value="1"/>
</dbReference>
<organism evidence="2 3">
    <name type="scientific">Chironomus riparius</name>
    <dbReference type="NCBI Taxonomy" id="315576"/>
    <lineage>
        <taxon>Eukaryota</taxon>
        <taxon>Metazoa</taxon>
        <taxon>Ecdysozoa</taxon>
        <taxon>Arthropoda</taxon>
        <taxon>Hexapoda</taxon>
        <taxon>Insecta</taxon>
        <taxon>Pterygota</taxon>
        <taxon>Neoptera</taxon>
        <taxon>Endopterygota</taxon>
        <taxon>Diptera</taxon>
        <taxon>Nematocera</taxon>
        <taxon>Chironomoidea</taxon>
        <taxon>Chironomidae</taxon>
        <taxon>Chironominae</taxon>
        <taxon>Chironomus</taxon>
    </lineage>
</organism>
<dbReference type="InterPro" id="IPR011333">
    <property type="entry name" value="SKP1/BTB/POZ_sf"/>
</dbReference>
<dbReference type="PANTHER" id="PTHR24413">
    <property type="entry name" value="SPECKLE-TYPE POZ PROTEIN"/>
    <property type="match status" value="1"/>
</dbReference>
<sequence length="277" mass="32131">MYSNKVNEKKINISVNNLVKDEKKVSEIILQIEEDNYPVQVFNDSEIADLTFAVKTTHQYNNQFVGFGSQSKPKTITSVAINLIEKSSSWNNLLKLALFNEERSDFKFIVGDERIPVSKFLLSVRSPVFDRMFNSNYKESTSNEHELGFGISSEAFKELIRYVYIEQILDFDTHVFELLKASDYFQINELKKCCEAKLYDIITEENAYKILQSSSLYHGGEELKKHAFSFLKRRFSKFNLPLPDTFIDNIKELDKAIKLFDELMQTLSQTSTIDDSK</sequence>
<reference evidence="2" key="2">
    <citation type="submission" date="2022-10" db="EMBL/GenBank/DDBJ databases">
        <authorList>
            <consortium name="ENA_rothamsted_submissions"/>
            <consortium name="culmorum"/>
            <person name="King R."/>
        </authorList>
    </citation>
    <scope>NUCLEOTIDE SEQUENCE</scope>
</reference>
<evidence type="ECO:0000313" key="2">
    <source>
        <dbReference type="EMBL" id="CAG9806033.1"/>
    </source>
</evidence>
<dbReference type="OrthoDB" id="7492888at2759"/>
<proteinExistence type="predicted"/>
<reference evidence="2" key="1">
    <citation type="submission" date="2022-01" db="EMBL/GenBank/DDBJ databases">
        <authorList>
            <person name="King R."/>
        </authorList>
    </citation>
    <scope>NUCLEOTIDE SEQUENCE</scope>
</reference>
<accession>A0A9N9WU37</accession>
<keyword evidence="3" id="KW-1185">Reference proteome</keyword>
<protein>
    <recommendedName>
        <fullName evidence="1">BTB domain-containing protein</fullName>
    </recommendedName>
</protein>
<evidence type="ECO:0000259" key="1">
    <source>
        <dbReference type="PROSITE" id="PS50097"/>
    </source>
</evidence>
<dbReference type="EMBL" id="OU895878">
    <property type="protein sequence ID" value="CAG9806033.1"/>
    <property type="molecule type" value="Genomic_DNA"/>
</dbReference>
<dbReference type="InterPro" id="IPR000210">
    <property type="entry name" value="BTB/POZ_dom"/>
</dbReference>
<feature type="domain" description="BTB" evidence="1">
    <location>
        <begin position="104"/>
        <end position="168"/>
    </location>
</feature>
<name>A0A9N9WU37_9DIPT</name>